<gene>
    <name evidence="12" type="ORF">MCHLO_15247</name>
</gene>
<evidence type="ECO:0000256" key="5">
    <source>
        <dbReference type="ARBA" id="ARBA00022737"/>
    </source>
</evidence>
<comment type="similarity">
    <text evidence="2 10">Belongs to the mitochondrial carrier (TC 2.A.29) family.</text>
</comment>
<keyword evidence="5" id="KW-0677">Repeat</keyword>
<evidence type="ECO:0000313" key="12">
    <source>
        <dbReference type="EMBL" id="GAT58870.1"/>
    </source>
</evidence>
<dbReference type="Proteomes" id="UP000815677">
    <property type="component" value="Unassembled WGS sequence"/>
</dbReference>
<evidence type="ECO:0000256" key="1">
    <source>
        <dbReference type="ARBA" id="ARBA00004225"/>
    </source>
</evidence>
<evidence type="ECO:0000256" key="9">
    <source>
        <dbReference type="PROSITE-ProRule" id="PRU00282"/>
    </source>
</evidence>
<dbReference type="PROSITE" id="PS50920">
    <property type="entry name" value="SOLCAR"/>
    <property type="match status" value="3"/>
</dbReference>
<evidence type="ECO:0000256" key="10">
    <source>
        <dbReference type="RuleBase" id="RU000488"/>
    </source>
</evidence>
<keyword evidence="8 9" id="KW-0472">Membrane</keyword>
<feature type="repeat" description="Solcar" evidence="9">
    <location>
        <begin position="178"/>
        <end position="268"/>
    </location>
</feature>
<dbReference type="InterPro" id="IPR002067">
    <property type="entry name" value="MCP"/>
</dbReference>
<dbReference type="EMBL" id="DF849791">
    <property type="protein sequence ID" value="GAT58870.1"/>
    <property type="molecule type" value="Genomic_DNA"/>
</dbReference>
<evidence type="ECO:0000256" key="6">
    <source>
        <dbReference type="ARBA" id="ARBA00022989"/>
    </source>
</evidence>
<evidence type="ECO:0000313" key="13">
    <source>
        <dbReference type="Proteomes" id="UP000815677"/>
    </source>
</evidence>
<dbReference type="PRINTS" id="PR00926">
    <property type="entry name" value="MITOCARRIER"/>
</dbReference>
<evidence type="ECO:0008006" key="14">
    <source>
        <dbReference type="Google" id="ProtNLM"/>
    </source>
</evidence>
<keyword evidence="7" id="KW-0496">Mitochondrion</keyword>
<feature type="transmembrane region" description="Helical" evidence="11">
    <location>
        <begin position="6"/>
        <end position="26"/>
    </location>
</feature>
<evidence type="ECO:0000256" key="4">
    <source>
        <dbReference type="ARBA" id="ARBA00022692"/>
    </source>
</evidence>
<comment type="subcellular location">
    <subcellularLocation>
        <location evidence="1">Mitochondrion membrane</location>
        <topology evidence="1">Multi-pass membrane protein</topology>
    </subcellularLocation>
</comment>
<organism evidence="12 13">
    <name type="scientific">Mycena chlorophos</name>
    <name type="common">Agaric fungus</name>
    <name type="synonym">Agaricus chlorophos</name>
    <dbReference type="NCBI Taxonomy" id="658473"/>
    <lineage>
        <taxon>Eukaryota</taxon>
        <taxon>Fungi</taxon>
        <taxon>Dikarya</taxon>
        <taxon>Basidiomycota</taxon>
        <taxon>Agaricomycotina</taxon>
        <taxon>Agaricomycetes</taxon>
        <taxon>Agaricomycetidae</taxon>
        <taxon>Agaricales</taxon>
        <taxon>Marasmiineae</taxon>
        <taxon>Mycenaceae</taxon>
        <taxon>Mycena</taxon>
    </lineage>
</organism>
<feature type="repeat" description="Solcar" evidence="9">
    <location>
        <begin position="3"/>
        <end position="76"/>
    </location>
</feature>
<dbReference type="Gene3D" id="1.50.40.10">
    <property type="entry name" value="Mitochondrial carrier domain"/>
    <property type="match status" value="1"/>
</dbReference>
<reference evidence="12" key="1">
    <citation type="submission" date="2014-09" db="EMBL/GenBank/DDBJ databases">
        <title>Genome sequence of the luminous mushroom Mycena chlorophos for searching fungal bioluminescence genes.</title>
        <authorList>
            <person name="Tanaka Y."/>
            <person name="Kasuga D."/>
            <person name="Oba Y."/>
            <person name="Hase S."/>
            <person name="Sato K."/>
            <person name="Oba Y."/>
            <person name="Sakakibara Y."/>
        </authorList>
    </citation>
    <scope>NUCLEOTIDE SEQUENCE</scope>
</reference>
<dbReference type="InterPro" id="IPR018108">
    <property type="entry name" value="MCP_transmembrane"/>
</dbReference>
<sequence>MTPTFLQSLLAGGMAGMAVDLLFFPIDTIKTRLQAPQGFVRAGAFRGIYKGIGSVGVGSAPGAAVFFATYDTLKKNSPLPAELASIAHMASASAAEVAACLVRVPTEVIKTRAQTSSYGPGQSSLSAARHVLAADGLRGFYRGFGITIMREIPFTSIQFPLYELLKARLSHYTGRKPLYAHEAAVCGSIAGGVAAALTTPLDVLKTRVMLDMRDLSANTQRPSLFVRFRTIYTTEGPKALFSGVVPRTMWISAGEGFGRRSYYRADVAGSVPSQLQRMGVGRRLMAGGDFLPKRVAFHWVQGPIVDA</sequence>
<evidence type="ECO:0000256" key="8">
    <source>
        <dbReference type="ARBA" id="ARBA00023136"/>
    </source>
</evidence>
<dbReference type="Pfam" id="PF00153">
    <property type="entry name" value="Mito_carr"/>
    <property type="match status" value="3"/>
</dbReference>
<evidence type="ECO:0000256" key="11">
    <source>
        <dbReference type="SAM" id="Phobius"/>
    </source>
</evidence>
<evidence type="ECO:0000256" key="2">
    <source>
        <dbReference type="ARBA" id="ARBA00006375"/>
    </source>
</evidence>
<evidence type="ECO:0000256" key="3">
    <source>
        <dbReference type="ARBA" id="ARBA00022448"/>
    </source>
</evidence>
<keyword evidence="13" id="KW-1185">Reference proteome</keyword>
<keyword evidence="3 10" id="KW-0813">Transport</keyword>
<feature type="transmembrane region" description="Helical" evidence="11">
    <location>
        <begin position="47"/>
        <end position="70"/>
    </location>
</feature>
<keyword evidence="6 11" id="KW-1133">Transmembrane helix</keyword>
<accession>A0ABQ0M6E8</accession>
<dbReference type="SUPFAM" id="SSF103506">
    <property type="entry name" value="Mitochondrial carrier"/>
    <property type="match status" value="1"/>
</dbReference>
<dbReference type="InterPro" id="IPR023395">
    <property type="entry name" value="MCP_dom_sf"/>
</dbReference>
<evidence type="ECO:0000256" key="7">
    <source>
        <dbReference type="ARBA" id="ARBA00023128"/>
    </source>
</evidence>
<name>A0ABQ0M6E8_MYCCL</name>
<protein>
    <recommendedName>
        <fullName evidence="14">S-adenosylmethionine transporter</fullName>
    </recommendedName>
</protein>
<dbReference type="PANTHER" id="PTHR45667">
    <property type="entry name" value="S-ADENOSYLMETHIONINE MITOCHONDRIAL CARRIER PROTEIN"/>
    <property type="match status" value="1"/>
</dbReference>
<proteinExistence type="inferred from homology"/>
<keyword evidence="4 9" id="KW-0812">Transmembrane</keyword>
<feature type="repeat" description="Solcar" evidence="9">
    <location>
        <begin position="83"/>
        <end position="168"/>
    </location>
</feature>